<name>A0A291W3T2_9ACTN</name>
<dbReference type="KEGG" id="salf:SMD44_p10155"/>
<geneLocation type="plasmid" evidence="2">
    <name>pmdjk44.1</name>
</geneLocation>
<dbReference type="Proteomes" id="UP000195880">
    <property type="component" value="Plasmid pMDJK44.1"/>
</dbReference>
<proteinExistence type="predicted"/>
<dbReference type="EMBL" id="CP023976">
    <property type="protein sequence ID" value="ATM24654.1"/>
    <property type="molecule type" value="Genomic_DNA"/>
</dbReference>
<keyword evidence="1" id="KW-0614">Plasmid</keyword>
<accession>A0A291W3T2</accession>
<evidence type="ECO:0000313" key="1">
    <source>
        <dbReference type="EMBL" id="ATM24654.1"/>
    </source>
</evidence>
<organism evidence="1 2">
    <name type="scientific">Streptomyces alboflavus</name>
    <dbReference type="NCBI Taxonomy" id="67267"/>
    <lineage>
        <taxon>Bacteria</taxon>
        <taxon>Bacillati</taxon>
        <taxon>Actinomycetota</taxon>
        <taxon>Actinomycetes</taxon>
        <taxon>Kitasatosporales</taxon>
        <taxon>Streptomycetaceae</taxon>
        <taxon>Streptomyces</taxon>
    </lineage>
</organism>
<sequence>MTVTMPDVRERDRRDLVVQLRDEVRVVLAKRAEALQAALPPRPGDAHGRYAWLRSLDEPQARRAELLNRLEALCGHLSGRPALGIRADDALPAAALEEADGFLSESAARLVAAYRRIAEGPSVVSGAK</sequence>
<keyword evidence="2" id="KW-1185">Reference proteome</keyword>
<dbReference type="AlphaFoldDB" id="A0A291W3T2"/>
<reference evidence="1 2" key="1">
    <citation type="submission" date="2017-10" db="EMBL/GenBank/DDBJ databases">
        <title>Streptomyces alboflavus Genome sequencing and assembly.</title>
        <authorList>
            <person name="Wang Y."/>
            <person name="Du B."/>
            <person name="Ding Y."/>
            <person name="Liu H."/>
            <person name="Hou Q."/>
            <person name="Liu K."/>
            <person name="Wang C."/>
            <person name="Yao L."/>
        </authorList>
    </citation>
    <scope>NUCLEOTIDE SEQUENCE [LARGE SCALE GENOMIC DNA]</scope>
    <source>
        <strain evidence="1 2">MDJK44</strain>
        <plasmid evidence="2">Plasmid pmdjk44.1</plasmid>
    </source>
</reference>
<dbReference type="RefSeq" id="WP_203348286.1">
    <property type="nucleotide sequence ID" value="NZ_CP023976.1"/>
</dbReference>
<gene>
    <name evidence="1" type="ORF">SMD44_p10155</name>
</gene>
<evidence type="ECO:0000313" key="2">
    <source>
        <dbReference type="Proteomes" id="UP000195880"/>
    </source>
</evidence>
<protein>
    <submittedName>
        <fullName evidence="1">Uncharacterized protein</fullName>
    </submittedName>
</protein>